<gene>
    <name evidence="3" type="ORF">RFI_19430</name>
</gene>
<dbReference type="Gene3D" id="3.40.50.10490">
    <property type="entry name" value="Glucose-6-phosphate isomerase like protein, domain 1"/>
    <property type="match status" value="2"/>
</dbReference>
<keyword evidence="3" id="KW-0032">Aminotransferase</keyword>
<dbReference type="GO" id="GO:0006047">
    <property type="term" value="P:UDP-N-acetylglucosamine metabolic process"/>
    <property type="evidence" value="ECO:0007669"/>
    <property type="project" value="TreeGrafter"/>
</dbReference>
<keyword evidence="4" id="KW-1185">Reference proteome</keyword>
<keyword evidence="3" id="KW-0808">Transferase</keyword>
<dbReference type="GO" id="GO:0097367">
    <property type="term" value="F:carbohydrate derivative binding"/>
    <property type="evidence" value="ECO:0007669"/>
    <property type="project" value="InterPro"/>
</dbReference>
<feature type="domain" description="SIS" evidence="2">
    <location>
        <begin position="31"/>
        <end position="175"/>
    </location>
</feature>
<sequence length="275" mass="30019">MEQPEAVSRTLGYGSRLSNDYRVKLGGLDKAEDMLLGIRHLVMAGCGTSYHAALYAQRMMQYLNSFETVSVEDAAEVTVDTFPSHSAGVLLISQSGETKDVLNALHTAEMLSIPRFSLVNAVGSAIARTTNCGVYMYAGREHGVASTKAFLTQVTGLGLIAGWFAQKRTQRQMGSSQDSQHTTLDIVDEQRRKELIEALLRLPLYCGVTLNTRDQCAKIAQKLVDKKHMFVLGKGFAEPIAYEGALKIKEITYLHAEGYSGGALKHGPFALIEEG</sequence>
<dbReference type="CDD" id="cd05008">
    <property type="entry name" value="SIS_GlmS_GlmD_1"/>
    <property type="match status" value="1"/>
</dbReference>
<dbReference type="PROSITE" id="PS51464">
    <property type="entry name" value="SIS"/>
    <property type="match status" value="2"/>
</dbReference>
<keyword evidence="1" id="KW-0677">Repeat</keyword>
<dbReference type="PANTHER" id="PTHR10937">
    <property type="entry name" value="GLUCOSAMINE--FRUCTOSE-6-PHOSPHATE AMINOTRANSFERASE, ISOMERIZING"/>
    <property type="match status" value="1"/>
</dbReference>
<feature type="domain" description="SIS" evidence="2">
    <location>
        <begin position="219"/>
        <end position="275"/>
    </location>
</feature>
<organism evidence="3 4">
    <name type="scientific">Reticulomyxa filosa</name>
    <dbReference type="NCBI Taxonomy" id="46433"/>
    <lineage>
        <taxon>Eukaryota</taxon>
        <taxon>Sar</taxon>
        <taxon>Rhizaria</taxon>
        <taxon>Retaria</taxon>
        <taxon>Foraminifera</taxon>
        <taxon>Monothalamids</taxon>
        <taxon>Reticulomyxidae</taxon>
        <taxon>Reticulomyxa</taxon>
    </lineage>
</organism>
<dbReference type="AlphaFoldDB" id="X6MVN4"/>
<evidence type="ECO:0000259" key="2">
    <source>
        <dbReference type="PROSITE" id="PS51464"/>
    </source>
</evidence>
<reference evidence="3 4" key="1">
    <citation type="journal article" date="2013" name="Curr. Biol.">
        <title>The Genome of the Foraminiferan Reticulomyxa filosa.</title>
        <authorList>
            <person name="Glockner G."/>
            <person name="Hulsmann N."/>
            <person name="Schleicher M."/>
            <person name="Noegel A.A."/>
            <person name="Eichinger L."/>
            <person name="Gallinger C."/>
            <person name="Pawlowski J."/>
            <person name="Sierra R."/>
            <person name="Euteneuer U."/>
            <person name="Pillet L."/>
            <person name="Moustafa A."/>
            <person name="Platzer M."/>
            <person name="Groth M."/>
            <person name="Szafranski K."/>
            <person name="Schliwa M."/>
        </authorList>
    </citation>
    <scope>NUCLEOTIDE SEQUENCE [LARGE SCALE GENOMIC DNA]</scope>
</reference>
<dbReference type="InterPro" id="IPR046348">
    <property type="entry name" value="SIS_dom_sf"/>
</dbReference>
<dbReference type="EMBL" id="ASPP01015851">
    <property type="protein sequence ID" value="ETO17874.1"/>
    <property type="molecule type" value="Genomic_DNA"/>
</dbReference>
<dbReference type="PANTHER" id="PTHR10937:SF0">
    <property type="entry name" value="GLUTAMINE--FRUCTOSE-6-PHOSPHATE TRANSAMINASE (ISOMERIZING)"/>
    <property type="match status" value="1"/>
</dbReference>
<dbReference type="InterPro" id="IPR001347">
    <property type="entry name" value="SIS_dom"/>
</dbReference>
<dbReference type="GO" id="GO:0004360">
    <property type="term" value="F:glutamine-fructose-6-phosphate transaminase (isomerizing) activity"/>
    <property type="evidence" value="ECO:0007669"/>
    <property type="project" value="TreeGrafter"/>
</dbReference>
<dbReference type="InterPro" id="IPR035466">
    <property type="entry name" value="GlmS/AgaS_SIS"/>
</dbReference>
<dbReference type="InterPro" id="IPR035490">
    <property type="entry name" value="GlmS/FrlB_SIS"/>
</dbReference>
<evidence type="ECO:0000313" key="4">
    <source>
        <dbReference type="Proteomes" id="UP000023152"/>
    </source>
</evidence>
<name>X6MVN4_RETFI</name>
<dbReference type="GO" id="GO:0006002">
    <property type="term" value="P:fructose 6-phosphate metabolic process"/>
    <property type="evidence" value="ECO:0007669"/>
    <property type="project" value="TreeGrafter"/>
</dbReference>
<accession>X6MVN4</accession>
<dbReference type="Proteomes" id="UP000023152">
    <property type="component" value="Unassembled WGS sequence"/>
</dbReference>
<dbReference type="GO" id="GO:0006487">
    <property type="term" value="P:protein N-linked glycosylation"/>
    <property type="evidence" value="ECO:0007669"/>
    <property type="project" value="TreeGrafter"/>
</dbReference>
<dbReference type="SUPFAM" id="SSF53697">
    <property type="entry name" value="SIS domain"/>
    <property type="match status" value="1"/>
</dbReference>
<dbReference type="OrthoDB" id="15235at2759"/>
<protein>
    <submittedName>
        <fullName evidence="3">Glucosamine-fructose-6-phosphate aminotransferase</fullName>
    </submittedName>
</protein>
<dbReference type="Pfam" id="PF01380">
    <property type="entry name" value="SIS"/>
    <property type="match status" value="2"/>
</dbReference>
<proteinExistence type="predicted"/>
<dbReference type="CDD" id="cd05009">
    <property type="entry name" value="SIS_GlmS_GlmD_2"/>
    <property type="match status" value="1"/>
</dbReference>
<dbReference type="FunFam" id="3.40.50.10490:FF:000036">
    <property type="entry name" value="Glutamine-fructose-6-phosphate transaminase (Isomerizing), variant"/>
    <property type="match status" value="1"/>
</dbReference>
<evidence type="ECO:0000313" key="3">
    <source>
        <dbReference type="EMBL" id="ETO17874.1"/>
    </source>
</evidence>
<comment type="caution">
    <text evidence="3">The sequence shown here is derived from an EMBL/GenBank/DDBJ whole genome shotgun (WGS) entry which is preliminary data.</text>
</comment>
<evidence type="ECO:0000256" key="1">
    <source>
        <dbReference type="ARBA" id="ARBA00022737"/>
    </source>
</evidence>